<reference evidence="2 3" key="1">
    <citation type="submission" date="2019-07" db="EMBL/GenBank/DDBJ databases">
        <title>Whole genome shotgun sequence of Deinococcus cellulosilyticus NBRC 106333.</title>
        <authorList>
            <person name="Hosoyama A."/>
            <person name="Uohara A."/>
            <person name="Ohji S."/>
            <person name="Ichikawa N."/>
        </authorList>
    </citation>
    <scope>NUCLEOTIDE SEQUENCE [LARGE SCALE GENOMIC DNA]</scope>
    <source>
        <strain evidence="2 3">NBRC 106333</strain>
    </source>
</reference>
<proteinExistence type="predicted"/>
<comment type="caution">
    <text evidence="2">The sequence shown here is derived from an EMBL/GenBank/DDBJ whole genome shotgun (WGS) entry which is preliminary data.</text>
</comment>
<dbReference type="Pfam" id="PF01636">
    <property type="entry name" value="APH"/>
    <property type="match status" value="1"/>
</dbReference>
<dbReference type="Gene3D" id="1.20.58.840">
    <property type="match status" value="1"/>
</dbReference>
<name>A0A511MXV7_DEIC1</name>
<dbReference type="PANTHER" id="PTHR21310">
    <property type="entry name" value="AMINOGLYCOSIDE PHOSPHOTRANSFERASE-RELATED-RELATED"/>
    <property type="match status" value="1"/>
</dbReference>
<dbReference type="OrthoDB" id="1645186at2"/>
<sequence length="343" mass="39048">MPAEPTLHQNLMLQKLKEAHGLSLNSLQFIPAGTAPAYRAEGEDGRFFIKVLPDTPYGQEVLGRLQRELPLLQVLRAQGILPEVPEVVLTLQGEGFTCLEGHALVVYRWIDGESLGDAGWLAARNELVVLLGRLHAGTSRIMQEVRDLPFPPEDFELPFEDQLVQDLQVLEQLPDGARRGTQALRDLLAPHLAAIQRVLQHARVFQQQVRNRSPELVVCHTDAHGGNVMRNSSGRLWIIDWETARLAPREHDLWMLHAHLPELLPRYEQAVGQPVQLDSDMLGFYFYRRVLEDLAMDVRMILHDNTRPEEDEANLRVLEQYILPALHQVNTDFEHLSTRLASR</sequence>
<dbReference type="Proteomes" id="UP000321306">
    <property type="component" value="Unassembled WGS sequence"/>
</dbReference>
<evidence type="ECO:0000259" key="1">
    <source>
        <dbReference type="Pfam" id="PF01636"/>
    </source>
</evidence>
<dbReference type="EMBL" id="BJXB01000003">
    <property type="protein sequence ID" value="GEM45410.1"/>
    <property type="molecule type" value="Genomic_DNA"/>
</dbReference>
<dbReference type="Gene3D" id="1.10.510.10">
    <property type="entry name" value="Transferase(Phosphotransferase) domain 1"/>
    <property type="match status" value="1"/>
</dbReference>
<evidence type="ECO:0000313" key="3">
    <source>
        <dbReference type="Proteomes" id="UP000321306"/>
    </source>
</evidence>
<dbReference type="InterPro" id="IPR011009">
    <property type="entry name" value="Kinase-like_dom_sf"/>
</dbReference>
<keyword evidence="3" id="KW-1185">Reference proteome</keyword>
<dbReference type="InterPro" id="IPR051678">
    <property type="entry name" value="AGP_Transferase"/>
</dbReference>
<accession>A0A511MXV7</accession>
<protein>
    <recommendedName>
        <fullName evidence="1">Aminoglycoside phosphotransferase domain-containing protein</fullName>
    </recommendedName>
</protein>
<dbReference type="RefSeq" id="WP_146882869.1">
    <property type="nucleotide sequence ID" value="NZ_BJXB01000003.1"/>
</dbReference>
<dbReference type="InterPro" id="IPR002575">
    <property type="entry name" value="Aminoglycoside_PTrfase"/>
</dbReference>
<dbReference type="AlphaFoldDB" id="A0A511MXV7"/>
<dbReference type="SUPFAM" id="SSF56112">
    <property type="entry name" value="Protein kinase-like (PK-like)"/>
    <property type="match status" value="1"/>
</dbReference>
<gene>
    <name evidence="2" type="ORF">DC3_10450</name>
</gene>
<organism evidence="2 3">
    <name type="scientific">Deinococcus cellulosilyticus (strain DSM 18568 / NBRC 106333 / KACC 11606 / 5516J-15)</name>
    <dbReference type="NCBI Taxonomy" id="1223518"/>
    <lineage>
        <taxon>Bacteria</taxon>
        <taxon>Thermotogati</taxon>
        <taxon>Deinococcota</taxon>
        <taxon>Deinococci</taxon>
        <taxon>Deinococcales</taxon>
        <taxon>Deinococcaceae</taxon>
        <taxon>Deinococcus</taxon>
    </lineage>
</organism>
<feature type="domain" description="Aminoglycoside phosphotransferase" evidence="1">
    <location>
        <begin position="27"/>
        <end position="270"/>
    </location>
</feature>
<evidence type="ECO:0000313" key="2">
    <source>
        <dbReference type="EMBL" id="GEM45410.1"/>
    </source>
</evidence>
<dbReference type="Gene3D" id="3.30.200.20">
    <property type="entry name" value="Phosphorylase Kinase, domain 1"/>
    <property type="match status" value="1"/>
</dbReference>